<dbReference type="Proteomes" id="UP000534870">
    <property type="component" value="Unassembled WGS sequence"/>
</dbReference>
<feature type="transmembrane region" description="Helical" evidence="1">
    <location>
        <begin position="93"/>
        <end position="117"/>
    </location>
</feature>
<dbReference type="EMBL" id="JABXXP010000052">
    <property type="protein sequence ID" value="NVN10576.1"/>
    <property type="molecule type" value="Genomic_DNA"/>
</dbReference>
<gene>
    <name evidence="2" type="ORF">HUK84_05340</name>
</gene>
<name>A0A7Y7IVL3_9PROT</name>
<accession>A0A7Y7IVL3</accession>
<comment type="caution">
    <text evidence="2">The sequence shown here is derived from an EMBL/GenBank/DDBJ whole genome shotgun (WGS) entry which is preliminary data.</text>
</comment>
<dbReference type="Pfam" id="PF11026">
    <property type="entry name" value="DUF2721"/>
    <property type="match status" value="1"/>
</dbReference>
<keyword evidence="1" id="KW-0472">Membrane</keyword>
<keyword evidence="1" id="KW-1133">Transmembrane helix</keyword>
<keyword evidence="1" id="KW-0812">Transmembrane</keyword>
<protein>
    <submittedName>
        <fullName evidence="2">DUF2721 domain-containing protein</fullName>
    </submittedName>
</protein>
<feature type="transmembrane region" description="Helical" evidence="1">
    <location>
        <begin position="129"/>
        <end position="150"/>
    </location>
</feature>
<sequence length="179" mass="19343">MRLYPPRKDPALSPFPGLLPDEPVDSVAHLIQTALTPIFMLSGIGTLLNLFNTRLARVSDHIEKATDALKAAANRAERLHLHRHLTHLHRRTLLLDASILLGAVGGASTCGAAFVLFLGSLRDSAVASWLVMMFALALACTVGALATFLCDSLVAWHGLRVSTSWARKARFSVKTPKGQ</sequence>
<evidence type="ECO:0000313" key="2">
    <source>
        <dbReference type="EMBL" id="NVN10576.1"/>
    </source>
</evidence>
<reference evidence="2 3" key="1">
    <citation type="submission" date="2020-06" db="EMBL/GenBank/DDBJ databases">
        <title>Description of novel acetic acid bacteria.</title>
        <authorList>
            <person name="Sombolestani A."/>
        </authorList>
    </citation>
    <scope>NUCLEOTIDE SEQUENCE [LARGE SCALE GENOMIC DNA]</scope>
    <source>
        <strain evidence="2 3">LMG 31431</strain>
    </source>
</reference>
<dbReference type="AlphaFoldDB" id="A0A7Y7IVL3"/>
<organism evidence="2 3">
    <name type="scientific">Nguyenibacter vanlangensis</name>
    <dbReference type="NCBI Taxonomy" id="1216886"/>
    <lineage>
        <taxon>Bacteria</taxon>
        <taxon>Pseudomonadati</taxon>
        <taxon>Pseudomonadota</taxon>
        <taxon>Alphaproteobacteria</taxon>
        <taxon>Acetobacterales</taxon>
        <taxon>Acetobacteraceae</taxon>
        <taxon>Nguyenibacter</taxon>
    </lineage>
</organism>
<evidence type="ECO:0000313" key="3">
    <source>
        <dbReference type="Proteomes" id="UP000534870"/>
    </source>
</evidence>
<evidence type="ECO:0000256" key="1">
    <source>
        <dbReference type="SAM" id="Phobius"/>
    </source>
</evidence>
<feature type="transmembrane region" description="Helical" evidence="1">
    <location>
        <begin position="30"/>
        <end position="51"/>
    </location>
</feature>
<proteinExistence type="predicted"/>
<dbReference type="InterPro" id="IPR021279">
    <property type="entry name" value="DUF2721"/>
</dbReference>